<evidence type="ECO:0000256" key="4">
    <source>
        <dbReference type="ARBA" id="ARBA00038978"/>
    </source>
</evidence>
<dbReference type="InterPro" id="IPR006311">
    <property type="entry name" value="TAT_signal"/>
</dbReference>
<dbReference type="Pfam" id="PF07732">
    <property type="entry name" value="Cu-oxidase_3"/>
    <property type="match status" value="1"/>
</dbReference>
<dbReference type="CDD" id="cd13852">
    <property type="entry name" value="CuRO_1_McoP_like"/>
    <property type="match status" value="1"/>
</dbReference>
<dbReference type="InterPro" id="IPR033138">
    <property type="entry name" value="Cu_oxidase_CS"/>
</dbReference>
<dbReference type="EC" id="1.16.3.4" evidence="4"/>
<dbReference type="CDD" id="cd13879">
    <property type="entry name" value="CuRO_2_McoP_like"/>
    <property type="match status" value="1"/>
</dbReference>
<organism evidence="11">
    <name type="scientific">hydrothermal vent metagenome</name>
    <dbReference type="NCBI Taxonomy" id="652676"/>
    <lineage>
        <taxon>unclassified sequences</taxon>
        <taxon>metagenomes</taxon>
        <taxon>ecological metagenomes</taxon>
    </lineage>
</organism>
<evidence type="ECO:0000256" key="5">
    <source>
        <dbReference type="ARBA" id="ARBA00041027"/>
    </source>
</evidence>
<feature type="domain" description="Plastocyanin-like" evidence="9">
    <location>
        <begin position="375"/>
        <end position="503"/>
    </location>
</feature>
<dbReference type="InterPro" id="IPR002355">
    <property type="entry name" value="Cu_oxidase_Cu_BS"/>
</dbReference>
<name>A0A3B0TR89_9ZZZZ</name>
<evidence type="ECO:0000256" key="6">
    <source>
        <dbReference type="ARBA" id="ARBA00042896"/>
    </source>
</evidence>
<dbReference type="SUPFAM" id="SSF49503">
    <property type="entry name" value="Cupredoxins"/>
    <property type="match status" value="3"/>
</dbReference>
<dbReference type="PROSITE" id="PS00079">
    <property type="entry name" value="MULTICOPPER_OXIDASE1"/>
    <property type="match status" value="1"/>
</dbReference>
<protein>
    <recommendedName>
        <fullName evidence="5">Multicopper oxidase CueO</fullName>
        <ecNumber evidence="4">1.16.3.4</ecNumber>
    </recommendedName>
    <alternativeName>
        <fullName evidence="6">Copper efflux oxidase</fullName>
    </alternativeName>
    <alternativeName>
        <fullName evidence="7">Cuprous oxidase</fullName>
    </alternativeName>
</protein>
<sequence>MAEITRRTFVKLAGVGMASTVLAACGMNRDNTQQLLPQPVSTPSADFVPDVEIALRAIEDRVEVRSGTQTDVWRIEGNLIKGDDGVVVPVAGSYLGPTLHLKKGQKVRIEFTNELPEVSIIHWHGLHVPADMDGHPQYAIDKGETYYYEFEVLNRAGTYWYHPHPHGRTGPQVYAGMAGFFIISDDEESALGLPTGDYDIPLVLQDRTFDDNDQFVYNGGGMMNQMIGFLGDEVLVNGVPDFTLDVANRAYRFRFLNGSNSRMYKLGWSDGTPFTVIGTDGGLLETPVTRPYLTLAPAERLDIWVDFGDRSVDTDVKLVSLPFDNGNMNSPEFPILTATIARQSTDTATLPSQLSTPNFFDISQAEQTREVVLAQRMGSGWSLNGRQFEMTGVAEEETIRRGSIEIWEFINKGGGGMSNLPHPMHMHGESFKVIERQTSSGGQTAWDTLSEGVVDEGWKDTVLVMPGQRVKVLRRFGDFTGLFLYHCHNLEHEDQGMMRNLEIKA</sequence>
<dbReference type="EMBL" id="UOEK01000607">
    <property type="protein sequence ID" value="VAW09556.1"/>
    <property type="molecule type" value="Genomic_DNA"/>
</dbReference>
<dbReference type="PANTHER" id="PTHR48267">
    <property type="entry name" value="CUPREDOXIN SUPERFAMILY PROTEIN"/>
    <property type="match status" value="1"/>
</dbReference>
<dbReference type="PROSITE" id="PS51257">
    <property type="entry name" value="PROKAR_LIPOPROTEIN"/>
    <property type="match status" value="1"/>
</dbReference>
<gene>
    <name evidence="11" type="ORF">MNBD_ACTINO02-172</name>
</gene>
<evidence type="ECO:0000256" key="8">
    <source>
        <dbReference type="ARBA" id="ARBA00048092"/>
    </source>
</evidence>
<keyword evidence="2" id="KW-0479">Metal-binding</keyword>
<dbReference type="PANTHER" id="PTHR48267:SF1">
    <property type="entry name" value="BILIRUBIN OXIDASE"/>
    <property type="match status" value="1"/>
</dbReference>
<dbReference type="PROSITE" id="PS51318">
    <property type="entry name" value="TAT"/>
    <property type="match status" value="1"/>
</dbReference>
<dbReference type="InterPro" id="IPR011707">
    <property type="entry name" value="Cu-oxidase-like_N"/>
</dbReference>
<accession>A0A3B0TR89</accession>
<evidence type="ECO:0000313" key="11">
    <source>
        <dbReference type="EMBL" id="VAW09556.1"/>
    </source>
</evidence>
<proteinExistence type="predicted"/>
<dbReference type="GO" id="GO:0005507">
    <property type="term" value="F:copper ion binding"/>
    <property type="evidence" value="ECO:0007669"/>
    <property type="project" value="InterPro"/>
</dbReference>
<evidence type="ECO:0000259" key="10">
    <source>
        <dbReference type="Pfam" id="PF07732"/>
    </source>
</evidence>
<reference evidence="11" key="1">
    <citation type="submission" date="2018-06" db="EMBL/GenBank/DDBJ databases">
        <authorList>
            <person name="Zhirakovskaya E."/>
        </authorList>
    </citation>
    <scope>NUCLEOTIDE SEQUENCE</scope>
</reference>
<dbReference type="InterPro" id="IPR008972">
    <property type="entry name" value="Cupredoxin"/>
</dbReference>
<evidence type="ECO:0000259" key="9">
    <source>
        <dbReference type="Pfam" id="PF07731"/>
    </source>
</evidence>
<comment type="subunit">
    <text evidence="1">Monomer.</text>
</comment>
<evidence type="ECO:0000256" key="3">
    <source>
        <dbReference type="ARBA" id="ARBA00023002"/>
    </source>
</evidence>
<evidence type="ECO:0000256" key="7">
    <source>
        <dbReference type="ARBA" id="ARBA00043090"/>
    </source>
</evidence>
<dbReference type="InterPro" id="IPR011706">
    <property type="entry name" value="Cu-oxidase_C"/>
</dbReference>
<evidence type="ECO:0000256" key="2">
    <source>
        <dbReference type="ARBA" id="ARBA00022723"/>
    </source>
</evidence>
<dbReference type="GO" id="GO:0016491">
    <property type="term" value="F:oxidoreductase activity"/>
    <property type="evidence" value="ECO:0007669"/>
    <property type="project" value="UniProtKB-KW"/>
</dbReference>
<dbReference type="Pfam" id="PF07731">
    <property type="entry name" value="Cu-oxidase_2"/>
    <property type="match status" value="1"/>
</dbReference>
<dbReference type="AlphaFoldDB" id="A0A3B0TR89"/>
<feature type="domain" description="Plastocyanin-like" evidence="10">
    <location>
        <begin position="86"/>
        <end position="187"/>
    </location>
</feature>
<comment type="catalytic activity">
    <reaction evidence="8">
        <text>4 Cu(+) + O2 + 4 H(+) = 4 Cu(2+) + 2 H2O</text>
        <dbReference type="Rhea" id="RHEA:30083"/>
        <dbReference type="ChEBI" id="CHEBI:15377"/>
        <dbReference type="ChEBI" id="CHEBI:15378"/>
        <dbReference type="ChEBI" id="CHEBI:15379"/>
        <dbReference type="ChEBI" id="CHEBI:29036"/>
        <dbReference type="ChEBI" id="CHEBI:49552"/>
        <dbReference type="EC" id="1.16.3.4"/>
    </reaction>
    <physiologicalReaction direction="left-to-right" evidence="8">
        <dbReference type="Rhea" id="RHEA:30084"/>
    </physiologicalReaction>
</comment>
<dbReference type="Gene3D" id="2.60.40.420">
    <property type="entry name" value="Cupredoxins - blue copper proteins"/>
    <property type="match status" value="3"/>
</dbReference>
<dbReference type="InterPro" id="IPR045087">
    <property type="entry name" value="Cu-oxidase_fam"/>
</dbReference>
<dbReference type="PROSITE" id="PS00080">
    <property type="entry name" value="MULTICOPPER_OXIDASE2"/>
    <property type="match status" value="1"/>
</dbReference>
<keyword evidence="3" id="KW-0560">Oxidoreductase</keyword>
<evidence type="ECO:0000256" key="1">
    <source>
        <dbReference type="ARBA" id="ARBA00011245"/>
    </source>
</evidence>